<dbReference type="Proteomes" id="UP000192527">
    <property type="component" value="Chromosome"/>
</dbReference>
<keyword evidence="4" id="KW-1185">Reference proteome</keyword>
<dbReference type="PANTHER" id="PTHR43037">
    <property type="entry name" value="UNNAMED PRODUCT-RELATED"/>
    <property type="match status" value="1"/>
</dbReference>
<evidence type="ECO:0000313" key="4">
    <source>
        <dbReference type="Proteomes" id="UP000192527"/>
    </source>
</evidence>
<keyword evidence="1" id="KW-0732">Signal</keyword>
<dbReference type="AlphaFoldDB" id="A0A1W5ZST6"/>
<dbReference type="RefSeq" id="WP_085028807.1">
    <property type="nucleotide sequence ID" value="NZ_CP020772.1"/>
</dbReference>
<protein>
    <submittedName>
        <fullName evidence="3">Phospholipase</fullName>
    </submittedName>
</protein>
<dbReference type="Pfam" id="PF01738">
    <property type="entry name" value="DLH"/>
    <property type="match status" value="1"/>
</dbReference>
<evidence type="ECO:0000313" key="3">
    <source>
        <dbReference type="EMBL" id="ARI76358.1"/>
    </source>
</evidence>
<dbReference type="Gene3D" id="3.40.50.1820">
    <property type="entry name" value="alpha/beta hydrolase"/>
    <property type="match status" value="1"/>
</dbReference>
<dbReference type="KEGG" id="hmn:HM131_05690"/>
<dbReference type="OrthoDB" id="9795555at2"/>
<dbReference type="PANTHER" id="PTHR43037:SF1">
    <property type="entry name" value="BLL1128 PROTEIN"/>
    <property type="match status" value="1"/>
</dbReference>
<organism evidence="3 4">
    <name type="scientific">Halobacillus mangrovi</name>
    <dbReference type="NCBI Taxonomy" id="402384"/>
    <lineage>
        <taxon>Bacteria</taxon>
        <taxon>Bacillati</taxon>
        <taxon>Bacillota</taxon>
        <taxon>Bacilli</taxon>
        <taxon>Bacillales</taxon>
        <taxon>Bacillaceae</taxon>
        <taxon>Halobacillus</taxon>
    </lineage>
</organism>
<evidence type="ECO:0000256" key="1">
    <source>
        <dbReference type="ARBA" id="ARBA00022729"/>
    </source>
</evidence>
<dbReference type="InterPro" id="IPR050955">
    <property type="entry name" value="Plant_Biomass_Hydrol_Est"/>
</dbReference>
<proteinExistence type="predicted"/>
<feature type="domain" description="Dienelactone hydrolase" evidence="2">
    <location>
        <begin position="91"/>
        <end position="195"/>
    </location>
</feature>
<dbReference type="STRING" id="402384.HM131_05690"/>
<dbReference type="InterPro" id="IPR002925">
    <property type="entry name" value="Dienelactn_hydro"/>
</dbReference>
<sequence>MQKKCKVKQRNENERTLEYLLHLPEDYDQNTDKQWPLILFLHGRGESGTDLERVKRQGLPKEIEEGGEFPFIIASPQCSADSYWTKELEPLESLLSEIQANYNVDQSRIYLTGLSMGGFGTWHLSARSPETFAAIAPVCGGGEVEKAEAIKDIPAWVFHGDQDDIVPIERSVEMVEAIKRHGGDIHFTVYEGVGHDSWTETYRNPKLYEWLLQYSK</sequence>
<reference evidence="3 4" key="1">
    <citation type="submission" date="2017-04" db="EMBL/GenBank/DDBJ databases">
        <title>The whole genome sequencing and assembly of Halobacillus mangrovi strain.</title>
        <authorList>
            <person name="Lee S.-J."/>
            <person name="Park M.-K."/>
            <person name="Kim J.-Y."/>
            <person name="Lee Y.-J."/>
            <person name="Yi H."/>
            <person name="Bahn Y.-S."/>
            <person name="Kim J.F."/>
            <person name="Lee D.-W."/>
        </authorList>
    </citation>
    <scope>NUCLEOTIDE SEQUENCE [LARGE SCALE GENOMIC DNA]</scope>
    <source>
        <strain evidence="3 4">KTB 131</strain>
    </source>
</reference>
<evidence type="ECO:0000259" key="2">
    <source>
        <dbReference type="Pfam" id="PF01738"/>
    </source>
</evidence>
<accession>A0A1W5ZST6</accession>
<dbReference type="SUPFAM" id="SSF53474">
    <property type="entry name" value="alpha/beta-Hydrolases"/>
    <property type="match status" value="1"/>
</dbReference>
<name>A0A1W5ZST6_9BACI</name>
<dbReference type="GO" id="GO:0016787">
    <property type="term" value="F:hydrolase activity"/>
    <property type="evidence" value="ECO:0007669"/>
    <property type="project" value="InterPro"/>
</dbReference>
<dbReference type="InterPro" id="IPR029058">
    <property type="entry name" value="AB_hydrolase_fold"/>
</dbReference>
<dbReference type="EMBL" id="CP020772">
    <property type="protein sequence ID" value="ARI76358.1"/>
    <property type="molecule type" value="Genomic_DNA"/>
</dbReference>
<gene>
    <name evidence="3" type="ORF">HM131_05690</name>
</gene>